<comment type="caution">
    <text evidence="1">The sequence shown here is derived from an EMBL/GenBank/DDBJ whole genome shotgun (WGS) entry which is preliminary data.</text>
</comment>
<dbReference type="Proteomes" id="UP001617689">
    <property type="component" value="Unassembled WGS sequence"/>
</dbReference>
<evidence type="ECO:0000313" key="2">
    <source>
        <dbReference type="Proteomes" id="UP001617689"/>
    </source>
</evidence>
<accession>A0ABW8G8F1</accession>
<reference evidence="1 2" key="1">
    <citation type="submission" date="2024-10" db="EMBL/GenBank/DDBJ databases">
        <authorList>
            <person name="Lu C.-H."/>
        </authorList>
    </citation>
    <scope>NUCLEOTIDE SEQUENCE [LARGE SCALE GENOMIC DNA]</scope>
    <source>
        <strain evidence="1 2">22ZTDG03-2</strain>
    </source>
</reference>
<protein>
    <submittedName>
        <fullName evidence="1">Uncharacterized protein</fullName>
    </submittedName>
</protein>
<evidence type="ECO:0000313" key="1">
    <source>
        <dbReference type="EMBL" id="MFJ5428963.1"/>
    </source>
</evidence>
<gene>
    <name evidence="1" type="ORF">ACIPUP_07330</name>
</gene>
<dbReference type="EMBL" id="JBIXLL010000003">
    <property type="protein sequence ID" value="MFJ5428963.1"/>
    <property type="molecule type" value="Genomic_DNA"/>
</dbReference>
<name>A0ABW8G8F1_9GAMM</name>
<proteinExistence type="predicted"/>
<keyword evidence="2" id="KW-1185">Reference proteome</keyword>
<organism evidence="1 2">
    <name type="scientific">Pectobacterium actinidiae</name>
    <dbReference type="NCBI Taxonomy" id="1507808"/>
    <lineage>
        <taxon>Bacteria</taxon>
        <taxon>Pseudomonadati</taxon>
        <taxon>Pseudomonadota</taxon>
        <taxon>Gammaproteobacteria</taxon>
        <taxon>Enterobacterales</taxon>
        <taxon>Pectobacteriaceae</taxon>
        <taxon>Pectobacterium</taxon>
    </lineage>
</organism>
<sequence>MTFGGWIKKDDKLLAAPNFTPYVLTQVSDIGRGNGLTIDTAIDFTDEVMFFHRGLNGYAFCAMQMQNNSGKLRLRIYLQSGNASTVRIYIFSRKITTIPDYGIFFYKNSNIVFHDRCLPLFVKSVTNSTNLVLNGSYAFESRYIHSDMNPDLGRYYYTFWGVLCSPERSAGGEVYFWDVSFPQGYFQSHPPTLMYIDTSVYDQYYRQSLDL</sequence>
<dbReference type="RefSeq" id="WP_400395119.1">
    <property type="nucleotide sequence ID" value="NZ_JBIXLL010000003.1"/>
</dbReference>